<evidence type="ECO:0000313" key="4">
    <source>
        <dbReference type="Proteomes" id="UP001159329"/>
    </source>
</evidence>
<evidence type="ECO:0008006" key="5">
    <source>
        <dbReference type="Google" id="ProtNLM"/>
    </source>
</evidence>
<gene>
    <name evidence="3" type="ORF">N7644_14200</name>
</gene>
<comment type="caution">
    <text evidence="3">The sequence shown here is derived from an EMBL/GenBank/DDBJ whole genome shotgun (WGS) entry which is preliminary data.</text>
</comment>
<organism evidence="3 4">
    <name type="scientific">Acinetobacter courvalinii</name>
    <dbReference type="NCBI Taxonomy" id="280147"/>
    <lineage>
        <taxon>Bacteria</taxon>
        <taxon>Pseudomonadati</taxon>
        <taxon>Pseudomonadota</taxon>
        <taxon>Gammaproteobacteria</taxon>
        <taxon>Moraxellales</taxon>
        <taxon>Moraxellaceae</taxon>
        <taxon>Acinetobacter</taxon>
    </lineage>
</organism>
<dbReference type="AlphaFoldDB" id="A0AA42IEV1"/>
<dbReference type="RefSeq" id="WP_279696380.1">
    <property type="nucleotide sequence ID" value="NZ_JAOEEO010000004.1"/>
</dbReference>
<protein>
    <recommendedName>
        <fullName evidence="5">Lipoprotein</fullName>
    </recommendedName>
</protein>
<evidence type="ECO:0000256" key="2">
    <source>
        <dbReference type="SAM" id="SignalP"/>
    </source>
</evidence>
<name>A0AA42IEV1_9GAMM</name>
<keyword evidence="2" id="KW-0732">Signal</keyword>
<dbReference type="PROSITE" id="PS51257">
    <property type="entry name" value="PROKAR_LIPOPROTEIN"/>
    <property type="match status" value="1"/>
</dbReference>
<feature type="signal peptide" evidence="2">
    <location>
        <begin position="1"/>
        <end position="18"/>
    </location>
</feature>
<evidence type="ECO:0000313" key="3">
    <source>
        <dbReference type="EMBL" id="MDH0564823.1"/>
    </source>
</evidence>
<evidence type="ECO:0000256" key="1">
    <source>
        <dbReference type="SAM" id="MobiDB-lite"/>
    </source>
</evidence>
<feature type="region of interest" description="Disordered" evidence="1">
    <location>
        <begin position="215"/>
        <end position="239"/>
    </location>
</feature>
<feature type="chain" id="PRO_5041244266" description="Lipoprotein" evidence="2">
    <location>
        <begin position="19"/>
        <end position="239"/>
    </location>
</feature>
<proteinExistence type="predicted"/>
<dbReference type="Proteomes" id="UP001159329">
    <property type="component" value="Unassembled WGS sequence"/>
</dbReference>
<sequence length="239" mass="26333">MKKILFPSIFLVSAIALTACGENFSAANVSLGGSGSGTLKPLPGGNNGGISNPSTGDKDERYEYLIAIPKESQSSCKGIQRTMGFIDAKTKQPFPVNSLQPLAMAPLQIEISNTTSSYVYQRVPLCRPIEFQVGETIMFHGQSLRCATDQDEIQVLRPYETRRYELDLSFAETELPLIVNYNAFYATDLPSIDLAWEKCEAAQITVPIYKKLVPKKPERIDPPHPDTEISAGEKNKVSE</sequence>
<dbReference type="EMBL" id="JAOEEO010000004">
    <property type="protein sequence ID" value="MDH0564823.1"/>
    <property type="molecule type" value="Genomic_DNA"/>
</dbReference>
<reference evidence="3" key="1">
    <citation type="submission" date="2022-09" db="EMBL/GenBank/DDBJ databases">
        <title>Intensive care unit water sources are persistently colonized with multi-drug resistant bacteria and are the site of extensive horizontal gene transfer of antibiotic resistance genes.</title>
        <authorList>
            <person name="Diorio-Toth L."/>
        </authorList>
    </citation>
    <scope>NUCLEOTIDE SEQUENCE</scope>
    <source>
        <strain evidence="3">GD04005</strain>
    </source>
</reference>
<accession>A0AA42IEV1</accession>